<comment type="subcellular location">
    <subcellularLocation>
        <location evidence="1 10">Nucleus</location>
    </subcellularLocation>
</comment>
<feature type="compositionally biased region" description="Acidic residues" evidence="11">
    <location>
        <begin position="143"/>
        <end position="154"/>
    </location>
</feature>
<organism evidence="12 13">
    <name type="scientific">Tribolium castaneum</name>
    <name type="common">Red flour beetle</name>
    <dbReference type="NCBI Taxonomy" id="7070"/>
    <lineage>
        <taxon>Eukaryota</taxon>
        <taxon>Metazoa</taxon>
        <taxon>Ecdysozoa</taxon>
        <taxon>Arthropoda</taxon>
        <taxon>Hexapoda</taxon>
        <taxon>Insecta</taxon>
        <taxon>Pterygota</taxon>
        <taxon>Neoptera</taxon>
        <taxon>Endopterygota</taxon>
        <taxon>Coleoptera</taxon>
        <taxon>Polyphaga</taxon>
        <taxon>Cucujiformia</taxon>
        <taxon>Tenebrionidae</taxon>
        <taxon>Tenebrionidae incertae sedis</taxon>
        <taxon>Tribolium</taxon>
    </lineage>
</organism>
<reference evidence="12 13" key="1">
    <citation type="journal article" date="2008" name="Nature">
        <title>The genome of the model beetle and pest Tribolium castaneum.</title>
        <authorList>
            <consortium name="Tribolium Genome Sequencing Consortium"/>
            <person name="Richards S."/>
            <person name="Gibbs R.A."/>
            <person name="Weinstock G.M."/>
            <person name="Brown S.J."/>
            <person name="Denell R."/>
            <person name="Beeman R.W."/>
            <person name="Gibbs R."/>
            <person name="Beeman R.W."/>
            <person name="Brown S.J."/>
            <person name="Bucher G."/>
            <person name="Friedrich M."/>
            <person name="Grimmelikhuijzen C.J."/>
            <person name="Klingler M."/>
            <person name="Lorenzen M."/>
            <person name="Richards S."/>
            <person name="Roth S."/>
            <person name="Schroder R."/>
            <person name="Tautz D."/>
            <person name="Zdobnov E.M."/>
            <person name="Muzny D."/>
            <person name="Gibbs R.A."/>
            <person name="Weinstock G.M."/>
            <person name="Attaway T."/>
            <person name="Bell S."/>
            <person name="Buhay C.J."/>
            <person name="Chandrabose M.N."/>
            <person name="Chavez D."/>
            <person name="Clerk-Blankenburg K.P."/>
            <person name="Cree A."/>
            <person name="Dao M."/>
            <person name="Davis C."/>
            <person name="Chacko J."/>
            <person name="Dinh H."/>
            <person name="Dugan-Rocha S."/>
            <person name="Fowler G."/>
            <person name="Garner T.T."/>
            <person name="Garnes J."/>
            <person name="Gnirke A."/>
            <person name="Hawes A."/>
            <person name="Hernandez J."/>
            <person name="Hines S."/>
            <person name="Holder M."/>
            <person name="Hume J."/>
            <person name="Jhangiani S.N."/>
            <person name="Joshi V."/>
            <person name="Khan Z.M."/>
            <person name="Jackson L."/>
            <person name="Kovar C."/>
            <person name="Kowis A."/>
            <person name="Lee S."/>
            <person name="Lewis L.R."/>
            <person name="Margolis J."/>
            <person name="Morgan M."/>
            <person name="Nazareth L.V."/>
            <person name="Nguyen N."/>
            <person name="Okwuonu G."/>
            <person name="Parker D."/>
            <person name="Richards S."/>
            <person name="Ruiz S.J."/>
            <person name="Santibanez J."/>
            <person name="Savard J."/>
            <person name="Scherer S.E."/>
            <person name="Schneider B."/>
            <person name="Sodergren E."/>
            <person name="Tautz D."/>
            <person name="Vattahil S."/>
            <person name="Villasana D."/>
            <person name="White C.S."/>
            <person name="Wright R."/>
            <person name="Park Y."/>
            <person name="Beeman R.W."/>
            <person name="Lord J."/>
            <person name="Oppert B."/>
            <person name="Lorenzen M."/>
            <person name="Brown S."/>
            <person name="Wang L."/>
            <person name="Savard J."/>
            <person name="Tautz D."/>
            <person name="Richards S."/>
            <person name="Weinstock G."/>
            <person name="Gibbs R.A."/>
            <person name="Liu Y."/>
            <person name="Worley K."/>
            <person name="Weinstock G."/>
            <person name="Elsik C.G."/>
            <person name="Reese J.T."/>
            <person name="Elhaik E."/>
            <person name="Landan G."/>
            <person name="Graur D."/>
            <person name="Arensburger P."/>
            <person name="Atkinson P."/>
            <person name="Beeman R.W."/>
            <person name="Beidler J."/>
            <person name="Brown S.J."/>
            <person name="Demuth J.P."/>
            <person name="Drury D.W."/>
            <person name="Du Y.Z."/>
            <person name="Fujiwara H."/>
            <person name="Lorenzen M."/>
            <person name="Maselli V."/>
            <person name="Osanai M."/>
            <person name="Park Y."/>
            <person name="Robertson H.M."/>
            <person name="Tu Z."/>
            <person name="Wang J.J."/>
            <person name="Wang S."/>
            <person name="Richards S."/>
            <person name="Song H."/>
            <person name="Zhang L."/>
            <person name="Sodergren E."/>
            <person name="Werner D."/>
            <person name="Stanke M."/>
            <person name="Morgenstern B."/>
            <person name="Solovyev V."/>
            <person name="Kosarev P."/>
            <person name="Brown G."/>
            <person name="Chen H.C."/>
            <person name="Ermolaeva O."/>
            <person name="Hlavina W."/>
            <person name="Kapustin Y."/>
            <person name="Kiryutin B."/>
            <person name="Kitts P."/>
            <person name="Maglott D."/>
            <person name="Pruitt K."/>
            <person name="Sapojnikov V."/>
            <person name="Souvorov A."/>
            <person name="Mackey A.J."/>
            <person name="Waterhouse R.M."/>
            <person name="Wyder S."/>
            <person name="Zdobnov E.M."/>
            <person name="Zdobnov E.M."/>
            <person name="Wyder S."/>
            <person name="Kriventseva E.V."/>
            <person name="Kadowaki T."/>
            <person name="Bork P."/>
            <person name="Aranda M."/>
            <person name="Bao R."/>
            <person name="Beermann A."/>
            <person name="Berns N."/>
            <person name="Bolognesi R."/>
            <person name="Bonneton F."/>
            <person name="Bopp D."/>
            <person name="Brown S.J."/>
            <person name="Bucher G."/>
            <person name="Butts T."/>
            <person name="Chaumot A."/>
            <person name="Denell R.E."/>
            <person name="Ferrier D.E."/>
            <person name="Friedrich M."/>
            <person name="Gordon C.M."/>
            <person name="Jindra M."/>
            <person name="Klingler M."/>
            <person name="Lan Q."/>
            <person name="Lattorff H.M."/>
            <person name="Laudet V."/>
            <person name="von Levetsow C."/>
            <person name="Liu Z."/>
            <person name="Lutz R."/>
            <person name="Lynch J.A."/>
            <person name="da Fonseca R.N."/>
            <person name="Posnien N."/>
            <person name="Reuter R."/>
            <person name="Roth S."/>
            <person name="Savard J."/>
            <person name="Schinko J.B."/>
            <person name="Schmitt C."/>
            <person name="Schoppmeier M."/>
            <person name="Schroder R."/>
            <person name="Shippy T.D."/>
            <person name="Simonnet F."/>
            <person name="Marques-Souza H."/>
            <person name="Tautz D."/>
            <person name="Tomoyasu Y."/>
            <person name="Trauner J."/>
            <person name="Van der Zee M."/>
            <person name="Vervoort M."/>
            <person name="Wittkopp N."/>
            <person name="Wimmer E.A."/>
            <person name="Yang X."/>
            <person name="Jones A.K."/>
            <person name="Sattelle D.B."/>
            <person name="Ebert P.R."/>
            <person name="Nelson D."/>
            <person name="Scott J.G."/>
            <person name="Beeman R.W."/>
            <person name="Muthukrishnan S."/>
            <person name="Kramer K.J."/>
            <person name="Arakane Y."/>
            <person name="Beeman R.W."/>
            <person name="Zhu Q."/>
            <person name="Hogenkamp D."/>
            <person name="Dixit R."/>
            <person name="Oppert B."/>
            <person name="Jiang H."/>
            <person name="Zou Z."/>
            <person name="Marshall J."/>
            <person name="Elpidina E."/>
            <person name="Vinokurov K."/>
            <person name="Oppert C."/>
            <person name="Zou Z."/>
            <person name="Evans J."/>
            <person name="Lu Z."/>
            <person name="Zhao P."/>
            <person name="Sumathipala N."/>
            <person name="Altincicek B."/>
            <person name="Vilcinskas A."/>
            <person name="Williams M."/>
            <person name="Hultmark D."/>
            <person name="Hetru C."/>
            <person name="Jiang H."/>
            <person name="Grimmelikhuijzen C.J."/>
            <person name="Hauser F."/>
            <person name="Cazzamali G."/>
            <person name="Williamson M."/>
            <person name="Park Y."/>
            <person name="Li B."/>
            <person name="Tanaka Y."/>
            <person name="Predel R."/>
            <person name="Neupert S."/>
            <person name="Schachtner J."/>
            <person name="Verleyen P."/>
            <person name="Raible F."/>
            <person name="Bork P."/>
            <person name="Friedrich M."/>
            <person name="Walden K.K."/>
            <person name="Robertson H.M."/>
            <person name="Angeli S."/>
            <person name="Foret S."/>
            <person name="Bucher G."/>
            <person name="Schuetz S."/>
            <person name="Maleszka R."/>
            <person name="Wimmer E.A."/>
            <person name="Beeman R.W."/>
            <person name="Lorenzen M."/>
            <person name="Tomoyasu Y."/>
            <person name="Miller S.C."/>
            <person name="Grossmann D."/>
            <person name="Bucher G."/>
        </authorList>
    </citation>
    <scope>NUCLEOTIDE SEQUENCE [LARGE SCALE GENOMIC DNA]</scope>
    <source>
        <strain evidence="12 13">Georgia GA2</strain>
    </source>
</reference>
<dbReference type="Proteomes" id="UP000007266">
    <property type="component" value="Linkage group 5"/>
</dbReference>
<proteinExistence type="inferred from homology"/>
<comment type="similarity">
    <text evidence="10">Belongs to the SGF11 family.</text>
</comment>
<evidence type="ECO:0000256" key="6">
    <source>
        <dbReference type="ARBA" id="ARBA00023015"/>
    </source>
</evidence>
<evidence type="ECO:0000313" key="13">
    <source>
        <dbReference type="Proteomes" id="UP000007266"/>
    </source>
</evidence>
<evidence type="ECO:0000256" key="5">
    <source>
        <dbReference type="ARBA" id="ARBA00022853"/>
    </source>
</evidence>
<dbReference type="GO" id="GO:0000124">
    <property type="term" value="C:SAGA complex"/>
    <property type="evidence" value="ECO:0000318"/>
    <property type="project" value="GO_Central"/>
</dbReference>
<dbReference type="AlphaFoldDB" id="A0A139WI52"/>
<keyword evidence="2" id="KW-0479">Metal-binding</keyword>
<dbReference type="GO" id="GO:0003713">
    <property type="term" value="F:transcription coactivator activity"/>
    <property type="evidence" value="ECO:0000318"/>
    <property type="project" value="GO_Central"/>
</dbReference>
<feature type="region of interest" description="Disordered" evidence="11">
    <location>
        <begin position="120"/>
        <end position="185"/>
    </location>
</feature>
<accession>A0A139WI52</accession>
<keyword evidence="13" id="KW-1185">Reference proteome</keyword>
<dbReference type="EMBL" id="KQ971342">
    <property type="protein sequence ID" value="KYB27680.1"/>
    <property type="molecule type" value="Genomic_DNA"/>
</dbReference>
<evidence type="ECO:0000256" key="10">
    <source>
        <dbReference type="RuleBase" id="RU261113"/>
    </source>
</evidence>
<dbReference type="eggNOG" id="KOG2612">
    <property type="taxonomic scope" value="Eukaryota"/>
</dbReference>
<comment type="function">
    <text evidence="10">Component of the transcription regulatory histone acetylation (HAT) complex SAGA, a multiprotein complex that activates transcription by remodeling chromatin and mediating histone acetylation and deubiquitination. Within the SAGA complex, participates in a subcomplex that specifically deubiquitinates histone H2B. The SAGA complex is recruited to specific gene promoters by activators, where it is required for transcription.</text>
</comment>
<evidence type="ECO:0000256" key="3">
    <source>
        <dbReference type="ARBA" id="ARBA00022771"/>
    </source>
</evidence>
<dbReference type="GO" id="GO:0008270">
    <property type="term" value="F:zinc ion binding"/>
    <property type="evidence" value="ECO:0007669"/>
    <property type="project" value="UniProtKB-KW"/>
</dbReference>
<dbReference type="GO" id="GO:0006325">
    <property type="term" value="P:chromatin organization"/>
    <property type="evidence" value="ECO:0007669"/>
    <property type="project" value="UniProtKB-KW"/>
</dbReference>
<keyword evidence="7 10" id="KW-0010">Activator</keyword>
<dbReference type="GO" id="GO:0045893">
    <property type="term" value="P:positive regulation of DNA-templated transcription"/>
    <property type="evidence" value="ECO:0000318"/>
    <property type="project" value="GO_Central"/>
</dbReference>
<gene>
    <name evidence="12" type="primary">AUGUSTUS-3.0.2_34693</name>
    <name evidence="12" type="ORF">TcasGA2_TC034693</name>
</gene>
<comment type="subunit">
    <text evidence="10">Component of some SAGA transcription coactivator-HAT complexes.</text>
</comment>
<evidence type="ECO:0000256" key="2">
    <source>
        <dbReference type="ARBA" id="ARBA00022723"/>
    </source>
</evidence>
<evidence type="ECO:0000256" key="8">
    <source>
        <dbReference type="ARBA" id="ARBA00023163"/>
    </source>
</evidence>
<name>A0A139WI52_TRICA</name>
<dbReference type="Gene3D" id="3.30.160.60">
    <property type="entry name" value="Classic Zinc Finger"/>
    <property type="match status" value="1"/>
</dbReference>
<keyword evidence="9" id="KW-0539">Nucleus</keyword>
<dbReference type="PANTHER" id="PTHR46367:SF1">
    <property type="entry name" value="ATAXIN-7-LIKE PROTEIN 3"/>
    <property type="match status" value="1"/>
</dbReference>
<dbReference type="InterPro" id="IPR051078">
    <property type="entry name" value="SGF11"/>
</dbReference>
<dbReference type="InterPro" id="IPR013246">
    <property type="entry name" value="SAGA_su_Sgf11"/>
</dbReference>
<evidence type="ECO:0000256" key="7">
    <source>
        <dbReference type="ARBA" id="ARBA00023159"/>
    </source>
</evidence>
<dbReference type="FunFam" id="3.30.160.60:FF:000118">
    <property type="entry name" value="Ataxin-7-like protein 3"/>
    <property type="match status" value="1"/>
</dbReference>
<dbReference type="FunCoup" id="A0A139WI52">
    <property type="interactions" value="161"/>
</dbReference>
<dbReference type="Pfam" id="PF08209">
    <property type="entry name" value="Sgf11"/>
    <property type="match status" value="1"/>
</dbReference>
<keyword evidence="8" id="KW-0804">Transcription</keyword>
<dbReference type="STRING" id="7070.A0A139WI52"/>
<evidence type="ECO:0000256" key="9">
    <source>
        <dbReference type="ARBA" id="ARBA00023242"/>
    </source>
</evidence>
<dbReference type="PANTHER" id="PTHR46367">
    <property type="entry name" value="ATAXIN-7-LIKE PROTEIN 3"/>
    <property type="match status" value="1"/>
</dbReference>
<evidence type="ECO:0000256" key="1">
    <source>
        <dbReference type="ARBA" id="ARBA00004123"/>
    </source>
</evidence>
<keyword evidence="3" id="KW-0863">Zinc-finger</keyword>
<dbReference type="GO" id="GO:0071819">
    <property type="term" value="C:DUBm complex"/>
    <property type="evidence" value="ECO:0000318"/>
    <property type="project" value="GO_Central"/>
</dbReference>
<keyword evidence="4" id="KW-0862">Zinc</keyword>
<protein>
    <recommendedName>
        <fullName evidence="10">SAGA-associated factor 11</fullName>
    </recommendedName>
</protein>
<dbReference type="GO" id="GO:0006357">
    <property type="term" value="P:regulation of transcription by RNA polymerase II"/>
    <property type="evidence" value="ECO:0000318"/>
    <property type="project" value="GO_Central"/>
</dbReference>
<dbReference type="InParanoid" id="A0A139WI52"/>
<keyword evidence="5" id="KW-0156">Chromatin regulator</keyword>
<reference evidence="12 13" key="2">
    <citation type="journal article" date="2010" name="Nucleic Acids Res.">
        <title>BeetleBase in 2010: revisions to provide comprehensive genomic information for Tribolium castaneum.</title>
        <authorList>
            <person name="Kim H.S."/>
            <person name="Murphy T."/>
            <person name="Xia J."/>
            <person name="Caragea D."/>
            <person name="Park Y."/>
            <person name="Beeman R.W."/>
            <person name="Lorenzen M.D."/>
            <person name="Butcher S."/>
            <person name="Manak J.R."/>
            <person name="Brown S.J."/>
        </authorList>
    </citation>
    <scope>GENOME REANNOTATION</scope>
    <source>
        <strain evidence="12 13">Georgia GA2</strain>
    </source>
</reference>
<sequence>MEESKDSDDEQILSKMANHFHKLVSDKEELRTAVECFFNNLVDELTLGIIFDEHRKFKTGVYQPEMEVANVEELPVGAEVFPEQDVSKITCKCPNCGRVVAAIRFAPHLATCMGVGRTRSTRSTRKRMASSSLERKNSSFSEEPSDDKDDEDGNWESKRPKKKKRNESKKSKSVETPKTFCDSSPSDDIDVEAVDECPLLRGLLLGYLNSSSMADSASSISLNLPKKKAKTGNKKGKKVKVLPNPTTIRLHHPLA</sequence>
<evidence type="ECO:0000256" key="11">
    <source>
        <dbReference type="SAM" id="MobiDB-lite"/>
    </source>
</evidence>
<evidence type="ECO:0000256" key="4">
    <source>
        <dbReference type="ARBA" id="ARBA00022833"/>
    </source>
</evidence>
<evidence type="ECO:0000313" key="12">
    <source>
        <dbReference type="EMBL" id="KYB27680.1"/>
    </source>
</evidence>
<keyword evidence="6" id="KW-0805">Transcription regulation</keyword>